<dbReference type="GO" id="GO:0016757">
    <property type="term" value="F:glycosyltransferase activity"/>
    <property type="evidence" value="ECO:0007669"/>
    <property type="project" value="InterPro"/>
</dbReference>
<protein>
    <recommendedName>
        <fullName evidence="1">Glycosyl transferase family 1 domain-containing protein</fullName>
    </recommendedName>
</protein>
<dbReference type="PANTHER" id="PTHR45947">
    <property type="entry name" value="SULFOQUINOVOSYL TRANSFERASE SQD2"/>
    <property type="match status" value="1"/>
</dbReference>
<dbReference type="Pfam" id="PF00534">
    <property type="entry name" value="Glycos_transf_1"/>
    <property type="match status" value="1"/>
</dbReference>
<organism evidence="2 3">
    <name type="scientific">Methanosarcina mazei</name>
    <name type="common">Methanosarcina frisia</name>
    <dbReference type="NCBI Taxonomy" id="2209"/>
    <lineage>
        <taxon>Archaea</taxon>
        <taxon>Methanobacteriati</taxon>
        <taxon>Methanobacteriota</taxon>
        <taxon>Stenosarchaea group</taxon>
        <taxon>Methanomicrobia</taxon>
        <taxon>Methanosarcinales</taxon>
        <taxon>Methanosarcinaceae</taxon>
        <taxon>Methanosarcina</taxon>
    </lineage>
</organism>
<dbReference type="PANTHER" id="PTHR45947:SF3">
    <property type="entry name" value="SULFOQUINOVOSYL TRANSFERASE SQD2"/>
    <property type="match status" value="1"/>
</dbReference>
<dbReference type="Proteomes" id="UP000033933">
    <property type="component" value="Unassembled WGS sequence"/>
</dbReference>
<accession>A0A0F8SN92</accession>
<comment type="caution">
    <text evidence="2">The sequence shown here is derived from an EMBL/GenBank/DDBJ whole genome shotgun (WGS) entry which is preliminary data.</text>
</comment>
<evidence type="ECO:0000313" key="2">
    <source>
        <dbReference type="EMBL" id="KKH68191.1"/>
    </source>
</evidence>
<dbReference type="SUPFAM" id="SSF53756">
    <property type="entry name" value="UDP-Glycosyltransferase/glycogen phosphorylase"/>
    <property type="match status" value="1"/>
</dbReference>
<name>A0A0F8SN92_METMZ</name>
<evidence type="ECO:0000259" key="1">
    <source>
        <dbReference type="Pfam" id="PF00534"/>
    </source>
</evidence>
<proteinExistence type="predicted"/>
<dbReference type="AlphaFoldDB" id="A0A0F8SN92"/>
<gene>
    <name evidence="2" type="ORF">DU87_06075</name>
</gene>
<dbReference type="InterPro" id="IPR050194">
    <property type="entry name" value="Glycosyltransferase_grp1"/>
</dbReference>
<reference evidence="2 3" key="1">
    <citation type="journal article" date="2015" name="ISME J.">
        <title>Genomic and phenotypic differentiation among Methanosarcina mazei populations from Columbia River sediment.</title>
        <authorList>
            <person name="Youngblut N.D."/>
            <person name="Wirth J.S."/>
            <person name="Henriksen J.R."/>
            <person name="Smith M."/>
            <person name="Simon H."/>
            <person name="Metcalf W.W."/>
            <person name="Whitaker R.J."/>
        </authorList>
    </citation>
    <scope>NUCLEOTIDE SEQUENCE [LARGE SCALE GENOMIC DNA]</scope>
    <source>
        <strain evidence="2 3">1.H.M.0.1</strain>
    </source>
</reference>
<evidence type="ECO:0000313" key="3">
    <source>
        <dbReference type="Proteomes" id="UP000033933"/>
    </source>
</evidence>
<dbReference type="InterPro" id="IPR001296">
    <property type="entry name" value="Glyco_trans_1"/>
</dbReference>
<feature type="domain" description="Glycosyl transferase family 1" evidence="1">
    <location>
        <begin position="197"/>
        <end position="351"/>
    </location>
</feature>
<dbReference type="PATRIC" id="fig|2209.87.peg.1309"/>
<dbReference type="RefSeq" id="WP_048045383.1">
    <property type="nucleotide sequence ID" value="NZ_JJQQ01000061.1"/>
</dbReference>
<dbReference type="CDD" id="cd03801">
    <property type="entry name" value="GT4_PimA-like"/>
    <property type="match status" value="1"/>
</dbReference>
<dbReference type="Gene3D" id="3.40.50.2000">
    <property type="entry name" value="Glycogen Phosphorylase B"/>
    <property type="match status" value="2"/>
</dbReference>
<dbReference type="EMBL" id="JJQQ01000061">
    <property type="protein sequence ID" value="KKH68191.1"/>
    <property type="molecule type" value="Genomic_DNA"/>
</dbReference>
<sequence>METYRVALIHNIIAPYRIPLFEKLSSHPNINLVTYFCAKTHNERKWDVLSSKMYNHEVLNGITLDFSGVIYHINPSIVVKLFKGKYDVVIIGGSSDFTTQIAFIFSNFLRVPVILWSENIGNSQSFFSNIMTPLTKYVLKNADGLIVPGSKALDFHIKMGANPNNIFIAPNSVDNNFFMTKCSELEIKKLKIETEFNIHGKKIILFVGQLIERKGIIYLLHAYKRLKNEVCETCLIIVGDGYLKSNLIEICFKESIDDVHFTGWVSEDQKISFYSIADIFVLPTMYDVWGLVINEAMACGLPIITTNEAGASEMVVSGENGFVVDKANVDQLYFAMKNIILNEKLLIKMKQHSLEIINQKYNFDNMTNGFISAILHTRNR</sequence>